<dbReference type="GO" id="GO:0016651">
    <property type="term" value="F:oxidoreductase activity, acting on NAD(P)H"/>
    <property type="evidence" value="ECO:0007669"/>
    <property type="project" value="InterPro"/>
</dbReference>
<dbReference type="InterPro" id="IPR022885">
    <property type="entry name" value="NDH1_su_D/H"/>
</dbReference>
<reference evidence="3" key="1">
    <citation type="journal article" date="2020" name="mSystems">
        <title>Genome- and Community-Level Interaction Insights into Carbon Utilization and Element Cycling Functions of Hydrothermarchaeota in Hydrothermal Sediment.</title>
        <authorList>
            <person name="Zhou Z."/>
            <person name="Liu Y."/>
            <person name="Xu W."/>
            <person name="Pan J."/>
            <person name="Luo Z.H."/>
            <person name="Li M."/>
        </authorList>
    </citation>
    <scope>NUCLEOTIDE SEQUENCE [LARGE SCALE GENOMIC DNA]</scope>
    <source>
        <strain evidence="3">SpSt-1259</strain>
    </source>
</reference>
<dbReference type="Gene3D" id="1.10.645.10">
    <property type="entry name" value="Cytochrome-c3 Hydrogenase, chain B"/>
    <property type="match status" value="1"/>
</dbReference>
<gene>
    <name evidence="3" type="ORF">ENO36_02070</name>
</gene>
<name>A0A7C2UQ62_9CREN</name>
<comment type="caution">
    <text evidence="3">The sequence shown here is derived from an EMBL/GenBank/DDBJ whole genome shotgun (WGS) entry which is preliminary data.</text>
</comment>
<feature type="domain" description="NADH-quinone oxidoreductase subunit D" evidence="2">
    <location>
        <begin position="133"/>
        <end position="401"/>
    </location>
</feature>
<dbReference type="GO" id="GO:0051287">
    <property type="term" value="F:NAD binding"/>
    <property type="evidence" value="ECO:0007669"/>
    <property type="project" value="InterPro"/>
</dbReference>
<dbReference type="PANTHER" id="PTHR11993:SF10">
    <property type="entry name" value="NADH DEHYDROGENASE [UBIQUINONE] IRON-SULFUR PROTEIN 2, MITOCHONDRIAL"/>
    <property type="match status" value="1"/>
</dbReference>
<dbReference type="EMBL" id="DSFE01000046">
    <property type="protein sequence ID" value="HEU97627.1"/>
    <property type="molecule type" value="Genomic_DNA"/>
</dbReference>
<protein>
    <submittedName>
        <fullName evidence="3">NADH-quinone oxidoreductase subunit D</fullName>
        <ecNumber evidence="3">1.6.5.11</ecNumber>
    </submittedName>
</protein>
<dbReference type="SUPFAM" id="SSF56762">
    <property type="entry name" value="HydB/Nqo4-like"/>
    <property type="match status" value="1"/>
</dbReference>
<proteinExistence type="predicted"/>
<feature type="transmembrane region" description="Helical" evidence="1">
    <location>
        <begin position="123"/>
        <end position="142"/>
    </location>
</feature>
<dbReference type="GO" id="GO:0048038">
    <property type="term" value="F:quinone binding"/>
    <property type="evidence" value="ECO:0007669"/>
    <property type="project" value="InterPro"/>
</dbReference>
<dbReference type="EC" id="1.6.5.11" evidence="3"/>
<dbReference type="PANTHER" id="PTHR11993">
    <property type="entry name" value="NADH-UBIQUINONE OXIDOREDUCTASE 49 KDA SUBUNIT"/>
    <property type="match status" value="1"/>
</dbReference>
<keyword evidence="1" id="KW-0812">Transmembrane</keyword>
<accession>A0A7C2UQ62</accession>
<keyword evidence="1" id="KW-1133">Transmembrane helix</keyword>
<evidence type="ECO:0000259" key="2">
    <source>
        <dbReference type="Pfam" id="PF00346"/>
    </source>
</evidence>
<evidence type="ECO:0000313" key="3">
    <source>
        <dbReference type="EMBL" id="HEU97627.1"/>
    </source>
</evidence>
<organism evidence="3">
    <name type="scientific">Fervidicoccus fontis</name>
    <dbReference type="NCBI Taxonomy" id="683846"/>
    <lineage>
        <taxon>Archaea</taxon>
        <taxon>Thermoproteota</taxon>
        <taxon>Thermoprotei</taxon>
        <taxon>Fervidicoccales</taxon>
        <taxon>Fervidicoccaceae</taxon>
        <taxon>Fervidicoccus</taxon>
    </lineage>
</organism>
<dbReference type="Pfam" id="PF00346">
    <property type="entry name" value="Complex1_49kDa"/>
    <property type="match status" value="1"/>
</dbReference>
<dbReference type="Proteomes" id="UP000885664">
    <property type="component" value="Unassembled WGS sequence"/>
</dbReference>
<dbReference type="AlphaFoldDB" id="A0A7C2UQ62"/>
<sequence>MEQINNVGGFSAKKVDDKTLILFFGPQHPSSGHMRIIVKLDGDIIVESDPDIGYVHRTMEKLSETKEWIKNSVLFERLAILDAGNVTQAYIIALEKLLNVEPPPRALYLRTILSEINRISSHLYGMGIFAIMIGSSTGYMWFFGDREIMVQLAERITGSRLTHTYHIPGGVRRDVSNAFLEELEKGLNYIERRLKDYEVMFVNNPIIRSRLENVGVLSRERAIELGVTGPNLRASGVSYDVRVEEPYGAYQFVDFEVPVYKEGDALARTFQRFDEIRQSISILRQLIKSIPEGPVLNEKYLKLFTKKMKDIWDAEKRVKFPSIFANLRPPAGKAYGRVEEGRGEIFFYLESSGEAKPYRVRVVTPSFRNSILLKYLPVGERLADLPAIYGSIDYFPPEADR</sequence>
<dbReference type="NCBIfam" id="NF004739">
    <property type="entry name" value="PRK06075.1"/>
    <property type="match status" value="1"/>
</dbReference>
<keyword evidence="1" id="KW-0472">Membrane</keyword>
<evidence type="ECO:0000256" key="1">
    <source>
        <dbReference type="SAM" id="Phobius"/>
    </source>
</evidence>
<dbReference type="InterPro" id="IPR029014">
    <property type="entry name" value="NiFe-Hase_large"/>
</dbReference>
<keyword evidence="3" id="KW-0560">Oxidoreductase</keyword>
<dbReference type="InterPro" id="IPR001135">
    <property type="entry name" value="NADH_Q_OxRdtase_suD"/>
</dbReference>